<protein>
    <recommendedName>
        <fullName evidence="4">Subtilase family protein</fullName>
    </recommendedName>
</protein>
<dbReference type="InterPro" id="IPR036852">
    <property type="entry name" value="Peptidase_S8/S53_dom_sf"/>
</dbReference>
<evidence type="ECO:0000256" key="1">
    <source>
        <dbReference type="SAM" id="MobiDB-lite"/>
    </source>
</evidence>
<reference evidence="3" key="1">
    <citation type="journal article" date="2019" name="Int. J. Syst. Evol. Microbiol.">
        <title>The Global Catalogue of Microorganisms (GCM) 10K type strain sequencing project: providing services to taxonomists for standard genome sequencing and annotation.</title>
        <authorList>
            <consortium name="The Broad Institute Genomics Platform"/>
            <consortium name="The Broad Institute Genome Sequencing Center for Infectious Disease"/>
            <person name="Wu L."/>
            <person name="Ma J."/>
        </authorList>
    </citation>
    <scope>NUCLEOTIDE SEQUENCE [LARGE SCALE GENOMIC DNA]</scope>
    <source>
        <strain evidence="3">CCUG 54518</strain>
    </source>
</reference>
<evidence type="ECO:0000313" key="3">
    <source>
        <dbReference type="Proteomes" id="UP001596495"/>
    </source>
</evidence>
<name>A0ABW2R8H7_9BURK</name>
<keyword evidence="3" id="KW-1185">Reference proteome</keyword>
<feature type="region of interest" description="Disordered" evidence="1">
    <location>
        <begin position="195"/>
        <end position="217"/>
    </location>
</feature>
<dbReference type="EMBL" id="JBHTBX010000004">
    <property type="protein sequence ID" value="MFC7434385.1"/>
    <property type="molecule type" value="Genomic_DNA"/>
</dbReference>
<proteinExistence type="predicted"/>
<evidence type="ECO:0000313" key="2">
    <source>
        <dbReference type="EMBL" id="MFC7434385.1"/>
    </source>
</evidence>
<dbReference type="RefSeq" id="WP_382255670.1">
    <property type="nucleotide sequence ID" value="NZ_JBHTBX010000004.1"/>
</dbReference>
<dbReference type="Proteomes" id="UP001596495">
    <property type="component" value="Unassembled WGS sequence"/>
</dbReference>
<sequence length="678" mass="73151">MSRRQPPRAAAGWSPLPKGRFTGIDWSAPGAFTHSDPYLAWAETSGFAGFRPSLQEKEPPWLPLIIELSPGCTLEDLLRASDEDWMQVPRIYQQLPLSTHFCTARVRKGFFRHLGKPGPLRDAVGRYELGLPVGPFAHALPPQARARLGNRPVTPRKDRVAGPVMAIIDSGLAVGHVDFLDAQGRSRVAAYWRQDETQGPHGRAAATRKSVPLDPHRAGPMPDDIGYGHELDQKAINQAILRHTRQGRLDEDALYQWLQMWELNHNAHHGTHVSSLAAGPTVYARTLGTEDTPPDWQPAHDPASHAALVIAQLDWASIADTSGGAVNVSVLDALAYVLTRCADEAAITVNLSWGTLAGPHNGSSVLEAAMDQWLQACQGRLTLVMPAGNAYQARTHANQTLDKGQSLPLHWRVQPDDHSQSFLELWVGKEPGTGSGNPQALANLEVVIQPPGAAAPLPPIRLGESGVWPDAQLPRCAVIFPHRSALGHPGTCALVALAPTASWYDKDVTLTPAGRWQVTITNRGPHPVVVDAYVERDDVALGAPTGARQSYLEDADYDLSGNIGSFIDHPDNPTPIRRSGTFNGLATARDVVTVGGIRYFASSTDPAARYSPRIPDPDASRTERAGVRKLPLRLAISDDHATLWGVRAAGTRSAAAVRLVGTSMAAPQVARDLLDKGV</sequence>
<dbReference type="SUPFAM" id="SSF52743">
    <property type="entry name" value="Subtilisin-like"/>
    <property type="match status" value="1"/>
</dbReference>
<gene>
    <name evidence="2" type="ORF">ACFQNJ_07655</name>
</gene>
<dbReference type="Gene3D" id="3.40.50.200">
    <property type="entry name" value="Peptidase S8/S53 domain"/>
    <property type="match status" value="1"/>
</dbReference>
<organism evidence="2 3">
    <name type="scientific">Hydrogenophaga bisanensis</name>
    <dbReference type="NCBI Taxonomy" id="439611"/>
    <lineage>
        <taxon>Bacteria</taxon>
        <taxon>Pseudomonadati</taxon>
        <taxon>Pseudomonadota</taxon>
        <taxon>Betaproteobacteria</taxon>
        <taxon>Burkholderiales</taxon>
        <taxon>Comamonadaceae</taxon>
        <taxon>Hydrogenophaga</taxon>
    </lineage>
</organism>
<accession>A0ABW2R8H7</accession>
<comment type="caution">
    <text evidence="2">The sequence shown here is derived from an EMBL/GenBank/DDBJ whole genome shotgun (WGS) entry which is preliminary data.</text>
</comment>
<evidence type="ECO:0008006" key="4">
    <source>
        <dbReference type="Google" id="ProtNLM"/>
    </source>
</evidence>